<feature type="transmembrane region" description="Helical" evidence="10">
    <location>
        <begin position="173"/>
        <end position="195"/>
    </location>
</feature>
<evidence type="ECO:0000256" key="6">
    <source>
        <dbReference type="ARBA" id="ARBA00022777"/>
    </source>
</evidence>
<feature type="transmembrane region" description="Helical" evidence="10">
    <location>
        <begin position="207"/>
        <end position="229"/>
    </location>
</feature>
<dbReference type="InterPro" id="IPR011712">
    <property type="entry name" value="Sig_transdc_His_kin_sub3_dim/P"/>
</dbReference>
<accession>A0ABN6FCK4</accession>
<evidence type="ECO:0000313" key="13">
    <source>
        <dbReference type="Proteomes" id="UP001319861"/>
    </source>
</evidence>
<evidence type="ECO:0000256" key="10">
    <source>
        <dbReference type="SAM" id="Phobius"/>
    </source>
</evidence>
<dbReference type="PANTHER" id="PTHR24421:SF10">
    <property type="entry name" value="NITRATE_NITRITE SENSOR PROTEIN NARQ"/>
    <property type="match status" value="1"/>
</dbReference>
<keyword evidence="4" id="KW-0808">Transferase</keyword>
<feature type="transmembrane region" description="Helical" evidence="10">
    <location>
        <begin position="47"/>
        <end position="68"/>
    </location>
</feature>
<evidence type="ECO:0000256" key="5">
    <source>
        <dbReference type="ARBA" id="ARBA00022741"/>
    </source>
</evidence>
<feature type="domain" description="Histidine kinase/HSP90-like ATPase" evidence="11">
    <location>
        <begin position="501"/>
        <end position="591"/>
    </location>
</feature>
<evidence type="ECO:0000256" key="7">
    <source>
        <dbReference type="ARBA" id="ARBA00022840"/>
    </source>
</evidence>
<dbReference type="EC" id="2.7.13.3" evidence="2"/>
<comment type="catalytic activity">
    <reaction evidence="1">
        <text>ATP + protein L-histidine = ADP + protein N-phospho-L-histidine.</text>
        <dbReference type="EC" id="2.7.13.3"/>
    </reaction>
</comment>
<feature type="transmembrane region" description="Helical" evidence="10">
    <location>
        <begin position="99"/>
        <end position="119"/>
    </location>
</feature>
<dbReference type="InterPro" id="IPR050482">
    <property type="entry name" value="Sensor_HK_TwoCompSys"/>
</dbReference>
<dbReference type="InterPro" id="IPR003594">
    <property type="entry name" value="HATPase_dom"/>
</dbReference>
<sequence>MIGDMQSVARRSPLVRSFRRSLLALAAAGVLLAVVLAALMPWNEPGATVLVLLPIVFLVYVGTGLVAWGRRPSNAMGALIVGAGGAMFLGNLLNTDVRALETIGAVCSTLLLAAAVHLLHAFPSGRLRGRTSVATVAAGYGTALLLQAPQYLFAPEGPAPWLVIADLPGLASAGAVVQRVAGAVVMLATAVLLARRWAGAGRRPRRVLGPVYVYGLLAVLFIPFSSALLEGLLHLPPTARGTLQFAVLGGIPIAFALGVLLGGFARTGEIEELGTWLGLPGVGRPDVGAALAATLGDPSLRVSYWVPERKVFVDAAGRTVEDGPGTLQPPGRDAVPIDVHGAPVGAITYDSALISDRELVRTAGRVVAIAVDRERLTAELRASHAELQRSRERLVNAIDSERRRIAQDLHDGIQMRLVLLGLEAQRVGSAAADEVQARASALRGEIDSAATDLRQLVHNIMPAGLVEQGLWAAVEDLTDRMPIPTRLDLGPAPGRGDLPRAVESTAYFVVAEALTNTVKHAAADSAAVRLALDGDVLRIEVHDDGVGTAAPNGGAGLRGLADRVDVLAGRLELVSEPGRGTHLRVELPCEL</sequence>
<keyword evidence="9" id="KW-0175">Coiled coil</keyword>
<evidence type="ECO:0000313" key="12">
    <source>
        <dbReference type="EMBL" id="BCT74404.1"/>
    </source>
</evidence>
<dbReference type="Gene3D" id="3.30.565.10">
    <property type="entry name" value="Histidine kinase-like ATPase, C-terminal domain"/>
    <property type="match status" value="1"/>
</dbReference>
<feature type="transmembrane region" description="Helical" evidence="10">
    <location>
        <begin position="241"/>
        <end position="264"/>
    </location>
</feature>
<evidence type="ECO:0000256" key="2">
    <source>
        <dbReference type="ARBA" id="ARBA00012438"/>
    </source>
</evidence>
<feature type="coiled-coil region" evidence="9">
    <location>
        <begin position="373"/>
        <end position="404"/>
    </location>
</feature>
<keyword evidence="8" id="KW-0902">Two-component regulatory system</keyword>
<keyword evidence="3" id="KW-0597">Phosphoprotein</keyword>
<reference evidence="12 13" key="1">
    <citation type="journal article" date="2021" name="J. Biosci. Bioeng.">
        <title>Identification and characterization of a chc gene cluster responsible for the aromatization pathway of cyclohexanecarboxylate degradation in Sinomonas cyclohexanicum ATCC 51369.</title>
        <authorList>
            <person name="Yamamoto T."/>
            <person name="Hasegawa Y."/>
            <person name="Lau P.C.K."/>
            <person name="Iwaki H."/>
        </authorList>
    </citation>
    <scope>NUCLEOTIDE SEQUENCE [LARGE SCALE GENOMIC DNA]</scope>
    <source>
        <strain evidence="12 13">ATCC 51369</strain>
    </source>
</reference>
<feature type="transmembrane region" description="Helical" evidence="10">
    <location>
        <begin position="75"/>
        <end position="93"/>
    </location>
</feature>
<dbReference type="SMART" id="SM00387">
    <property type="entry name" value="HATPase_c"/>
    <property type="match status" value="1"/>
</dbReference>
<evidence type="ECO:0000256" key="3">
    <source>
        <dbReference type="ARBA" id="ARBA00022553"/>
    </source>
</evidence>
<dbReference type="Pfam" id="PF02518">
    <property type="entry name" value="HATPase_c"/>
    <property type="match status" value="1"/>
</dbReference>
<keyword evidence="10" id="KW-1133">Transmembrane helix</keyword>
<keyword evidence="10" id="KW-0472">Membrane</keyword>
<evidence type="ECO:0000256" key="1">
    <source>
        <dbReference type="ARBA" id="ARBA00000085"/>
    </source>
</evidence>
<dbReference type="Pfam" id="PF07730">
    <property type="entry name" value="HisKA_3"/>
    <property type="match status" value="1"/>
</dbReference>
<evidence type="ECO:0000256" key="8">
    <source>
        <dbReference type="ARBA" id="ARBA00023012"/>
    </source>
</evidence>
<evidence type="ECO:0000256" key="4">
    <source>
        <dbReference type="ARBA" id="ARBA00022679"/>
    </source>
</evidence>
<dbReference type="Proteomes" id="UP001319861">
    <property type="component" value="Chromosome"/>
</dbReference>
<feature type="transmembrane region" description="Helical" evidence="10">
    <location>
        <begin position="131"/>
        <end position="153"/>
    </location>
</feature>
<keyword evidence="10" id="KW-0812">Transmembrane</keyword>
<dbReference type="Gene3D" id="1.20.5.1930">
    <property type="match status" value="1"/>
</dbReference>
<keyword evidence="13" id="KW-1185">Reference proteome</keyword>
<keyword evidence="7" id="KW-0067">ATP-binding</keyword>
<dbReference type="PANTHER" id="PTHR24421">
    <property type="entry name" value="NITRATE/NITRITE SENSOR PROTEIN NARX-RELATED"/>
    <property type="match status" value="1"/>
</dbReference>
<keyword evidence="6" id="KW-0418">Kinase</keyword>
<keyword evidence="5" id="KW-0547">Nucleotide-binding</keyword>
<dbReference type="EMBL" id="AP024525">
    <property type="protein sequence ID" value="BCT74404.1"/>
    <property type="molecule type" value="Genomic_DNA"/>
</dbReference>
<evidence type="ECO:0000259" key="11">
    <source>
        <dbReference type="SMART" id="SM00387"/>
    </source>
</evidence>
<dbReference type="InterPro" id="IPR036890">
    <property type="entry name" value="HATPase_C_sf"/>
</dbReference>
<dbReference type="CDD" id="cd16917">
    <property type="entry name" value="HATPase_UhpB-NarQ-NarX-like"/>
    <property type="match status" value="1"/>
</dbReference>
<proteinExistence type="predicted"/>
<evidence type="ECO:0000256" key="9">
    <source>
        <dbReference type="SAM" id="Coils"/>
    </source>
</evidence>
<protein>
    <recommendedName>
        <fullName evidence="2">histidine kinase</fullName>
        <ecNumber evidence="2">2.7.13.3</ecNumber>
    </recommendedName>
</protein>
<dbReference type="SUPFAM" id="SSF55874">
    <property type="entry name" value="ATPase domain of HSP90 chaperone/DNA topoisomerase II/histidine kinase"/>
    <property type="match status" value="1"/>
</dbReference>
<name>A0ABN6FCK4_SINCY</name>
<organism evidence="12 13">
    <name type="scientific">Sinomonas cyclohexanicum</name>
    <name type="common">Corynebacterium cyclohexanicum</name>
    <dbReference type="NCBI Taxonomy" id="322009"/>
    <lineage>
        <taxon>Bacteria</taxon>
        <taxon>Bacillati</taxon>
        <taxon>Actinomycetota</taxon>
        <taxon>Actinomycetes</taxon>
        <taxon>Micrococcales</taxon>
        <taxon>Micrococcaceae</taxon>
        <taxon>Sinomonas</taxon>
    </lineage>
</organism>
<gene>
    <name evidence="12" type="ORF">SCMU_02460</name>
</gene>